<dbReference type="Proteomes" id="UP000886723">
    <property type="component" value="Unassembled WGS sequence"/>
</dbReference>
<dbReference type="PIRSF" id="PIRSF011576">
    <property type="entry name" value="YabP"/>
    <property type="match status" value="1"/>
</dbReference>
<comment type="caution">
    <text evidence="1">The sequence shown here is derived from an EMBL/GenBank/DDBJ whole genome shotgun (WGS) entry which is preliminary data.</text>
</comment>
<dbReference type="AlphaFoldDB" id="A0A9D1NU03"/>
<reference evidence="1" key="1">
    <citation type="submission" date="2020-10" db="EMBL/GenBank/DDBJ databases">
        <authorList>
            <person name="Gilroy R."/>
        </authorList>
    </citation>
    <scope>NUCLEOTIDE SEQUENCE</scope>
    <source>
        <strain evidence="1">ChiBcec2-4451</strain>
    </source>
</reference>
<dbReference type="GO" id="GO:0030435">
    <property type="term" value="P:sporulation resulting in formation of a cellular spore"/>
    <property type="evidence" value="ECO:0007669"/>
    <property type="project" value="InterPro"/>
</dbReference>
<reference evidence="1" key="2">
    <citation type="journal article" date="2021" name="PeerJ">
        <title>Extensive microbial diversity within the chicken gut microbiome revealed by metagenomics and culture.</title>
        <authorList>
            <person name="Gilroy R."/>
            <person name="Ravi A."/>
            <person name="Getino M."/>
            <person name="Pursley I."/>
            <person name="Horton D.L."/>
            <person name="Alikhan N.F."/>
            <person name="Baker D."/>
            <person name="Gharbi K."/>
            <person name="Hall N."/>
            <person name="Watson M."/>
            <person name="Adriaenssens E.M."/>
            <person name="Foster-Nyarko E."/>
            <person name="Jarju S."/>
            <person name="Secka A."/>
            <person name="Antonio M."/>
            <person name="Oren A."/>
            <person name="Chaudhuri R.R."/>
            <person name="La Ragione R."/>
            <person name="Hildebrand F."/>
            <person name="Pallen M.J."/>
        </authorList>
    </citation>
    <scope>NUCLEOTIDE SEQUENCE</scope>
    <source>
        <strain evidence="1">ChiBcec2-4451</strain>
    </source>
</reference>
<organism evidence="1 2">
    <name type="scientific">Candidatus Pullilachnospira stercoravium</name>
    <dbReference type="NCBI Taxonomy" id="2840913"/>
    <lineage>
        <taxon>Bacteria</taxon>
        <taxon>Bacillati</taxon>
        <taxon>Bacillota</taxon>
        <taxon>Clostridia</taxon>
        <taxon>Lachnospirales</taxon>
        <taxon>Lachnospiraceae</taxon>
        <taxon>Lachnospiraceae incertae sedis</taxon>
        <taxon>Candidatus Pullilachnospira</taxon>
    </lineage>
</organism>
<dbReference type="EMBL" id="DVON01000154">
    <property type="protein sequence ID" value="HIV12841.1"/>
    <property type="molecule type" value="Genomic_DNA"/>
</dbReference>
<dbReference type="Gene3D" id="2.60.40.2000">
    <property type="match status" value="1"/>
</dbReference>
<dbReference type="InterPro" id="IPR022476">
    <property type="entry name" value="Spore_YabP/YqfC"/>
</dbReference>
<name>A0A9D1NU03_9FIRM</name>
<dbReference type="Pfam" id="PF07873">
    <property type="entry name" value="YabP"/>
    <property type="match status" value="1"/>
</dbReference>
<protein>
    <submittedName>
        <fullName evidence="1">Sporulation protein YabP</fullName>
    </submittedName>
</protein>
<dbReference type="InterPro" id="IPR012504">
    <property type="entry name" value="Spore_YabP"/>
</dbReference>
<dbReference type="NCBIfam" id="TIGR02892">
    <property type="entry name" value="spore_yabP"/>
    <property type="match status" value="1"/>
</dbReference>
<dbReference type="InterPro" id="IPR038705">
    <property type="entry name" value="YabP_sf"/>
</dbReference>
<proteinExistence type="predicted"/>
<evidence type="ECO:0000313" key="2">
    <source>
        <dbReference type="Proteomes" id="UP000886723"/>
    </source>
</evidence>
<sequence length="92" mass="10405">MEETRKTHRLILDNRNRGSITGVTEVLSFDENRILLETTQGMLTIEGTGLHVSRLQLEEGEADVEGTVKSLVYTEGRTGKKQRGSLMKRLFQ</sequence>
<evidence type="ECO:0000313" key="1">
    <source>
        <dbReference type="EMBL" id="HIV12841.1"/>
    </source>
</evidence>
<gene>
    <name evidence="1" type="primary">yabP</name>
    <name evidence="1" type="ORF">IAA63_06850</name>
</gene>
<accession>A0A9D1NU03</accession>